<proteinExistence type="inferred from homology"/>
<dbReference type="GO" id="GO:0004177">
    <property type="term" value="F:aminopeptidase activity"/>
    <property type="evidence" value="ECO:0007669"/>
    <property type="project" value="UniProtKB-KW"/>
</dbReference>
<dbReference type="InterPro" id="IPR052433">
    <property type="entry name" value="X-Pro_dipept-like"/>
</dbReference>
<dbReference type="InterPro" id="IPR000994">
    <property type="entry name" value="Pept_M24"/>
</dbReference>
<dbReference type="Gene3D" id="3.40.350.10">
    <property type="entry name" value="Creatinase/prolidase N-terminal domain"/>
    <property type="match status" value="1"/>
</dbReference>
<dbReference type="InterPro" id="IPR036005">
    <property type="entry name" value="Creatinase/aminopeptidase-like"/>
</dbReference>
<name>A0ABY1VMU7_9ACTO</name>
<organism evidence="11 12">
    <name type="scientific">Actinomyces bovis</name>
    <dbReference type="NCBI Taxonomy" id="1658"/>
    <lineage>
        <taxon>Bacteria</taxon>
        <taxon>Bacillati</taxon>
        <taxon>Actinomycetota</taxon>
        <taxon>Actinomycetes</taxon>
        <taxon>Actinomycetales</taxon>
        <taxon>Actinomycetaceae</taxon>
        <taxon>Actinomyces</taxon>
    </lineage>
</organism>
<comment type="caution">
    <text evidence="11">The sequence shown here is derived from an EMBL/GenBank/DDBJ whole genome shotgun (WGS) entry which is preliminary data.</text>
</comment>
<reference evidence="11 12" key="1">
    <citation type="submission" date="2018-06" db="EMBL/GenBank/DDBJ databases">
        <authorList>
            <consortium name="Pathogen Informatics"/>
            <person name="Doyle S."/>
        </authorList>
    </citation>
    <scope>NUCLEOTIDE SEQUENCE [LARGE SCALE GENOMIC DNA]</scope>
    <source>
        <strain evidence="11 12">NCTC11535</strain>
    </source>
</reference>
<keyword evidence="5 8" id="KW-0479">Metal-binding</keyword>
<dbReference type="EC" id="3.4.11.9" evidence="4"/>
<dbReference type="Gene3D" id="3.90.230.10">
    <property type="entry name" value="Creatinase/methionine aminopeptidase superfamily"/>
    <property type="match status" value="1"/>
</dbReference>
<dbReference type="Pfam" id="PF05195">
    <property type="entry name" value="AMP_N"/>
    <property type="match status" value="1"/>
</dbReference>
<dbReference type="PANTHER" id="PTHR43226">
    <property type="entry name" value="XAA-PRO AMINOPEPTIDASE 3"/>
    <property type="match status" value="1"/>
</dbReference>
<evidence type="ECO:0000256" key="7">
    <source>
        <dbReference type="ARBA" id="ARBA00023211"/>
    </source>
</evidence>
<keyword evidence="7" id="KW-0464">Manganese</keyword>
<evidence type="ECO:0000256" key="2">
    <source>
        <dbReference type="ARBA" id="ARBA00001936"/>
    </source>
</evidence>
<keyword evidence="12" id="KW-1185">Reference proteome</keyword>
<dbReference type="Pfam" id="PF00557">
    <property type="entry name" value="Peptidase_M24"/>
    <property type="match status" value="1"/>
</dbReference>
<dbReference type="InterPro" id="IPR007865">
    <property type="entry name" value="Aminopep_P_N"/>
</dbReference>
<feature type="region of interest" description="Disordered" evidence="9">
    <location>
        <begin position="63"/>
        <end position="82"/>
    </location>
</feature>
<evidence type="ECO:0000256" key="8">
    <source>
        <dbReference type="RuleBase" id="RU000590"/>
    </source>
</evidence>
<feature type="domain" description="Aminopeptidase P N-terminal" evidence="10">
    <location>
        <begin position="79"/>
        <end position="235"/>
    </location>
</feature>
<evidence type="ECO:0000313" key="12">
    <source>
        <dbReference type="Proteomes" id="UP000250006"/>
    </source>
</evidence>
<dbReference type="SUPFAM" id="SSF53092">
    <property type="entry name" value="Creatinase/prolidase N-terminal domain"/>
    <property type="match status" value="1"/>
</dbReference>
<evidence type="ECO:0000256" key="1">
    <source>
        <dbReference type="ARBA" id="ARBA00001424"/>
    </source>
</evidence>
<feature type="region of interest" description="Disordered" evidence="9">
    <location>
        <begin position="1"/>
        <end position="57"/>
    </location>
</feature>
<dbReference type="PANTHER" id="PTHR43226:SF4">
    <property type="entry name" value="XAA-PRO AMINOPEPTIDASE 3"/>
    <property type="match status" value="1"/>
</dbReference>
<accession>A0ABY1VMU7</accession>
<comment type="similarity">
    <text evidence="3 8">Belongs to the peptidase M24B family.</text>
</comment>
<keyword evidence="6 11" id="KW-0378">Hydrolase</keyword>
<evidence type="ECO:0000259" key="10">
    <source>
        <dbReference type="SMART" id="SM01011"/>
    </source>
</evidence>
<evidence type="ECO:0000256" key="3">
    <source>
        <dbReference type="ARBA" id="ARBA00008766"/>
    </source>
</evidence>
<protein>
    <recommendedName>
        <fullName evidence="4">Xaa-Pro aminopeptidase</fullName>
        <ecNumber evidence="4">3.4.11.9</ecNumber>
    </recommendedName>
</protein>
<evidence type="ECO:0000256" key="4">
    <source>
        <dbReference type="ARBA" id="ARBA00012574"/>
    </source>
</evidence>
<comment type="catalytic activity">
    <reaction evidence="1">
        <text>Release of any N-terminal amino acid, including proline, that is linked to proline, even from a dipeptide or tripeptide.</text>
        <dbReference type="EC" id="3.4.11.9"/>
    </reaction>
</comment>
<dbReference type="EMBL" id="UAPQ01000003">
    <property type="protein sequence ID" value="SPT53077.1"/>
    <property type="molecule type" value="Genomic_DNA"/>
</dbReference>
<dbReference type="RefSeq" id="WP_111836060.1">
    <property type="nucleotide sequence ID" value="NZ_UAPQ01000003.1"/>
</dbReference>
<gene>
    <name evidence="11" type="primary">pepPI</name>
    <name evidence="11" type="ORF">NCTC11535_00735</name>
</gene>
<dbReference type="PROSITE" id="PS00491">
    <property type="entry name" value="PROLINE_PEPTIDASE"/>
    <property type="match status" value="1"/>
</dbReference>
<dbReference type="InterPro" id="IPR001131">
    <property type="entry name" value="Peptidase_M24B_aminopep-P_CS"/>
</dbReference>
<dbReference type="InterPro" id="IPR029149">
    <property type="entry name" value="Creatin/AminoP/Spt16_N"/>
</dbReference>
<comment type="cofactor">
    <cofactor evidence="2">
        <name>Mn(2+)</name>
        <dbReference type="ChEBI" id="CHEBI:29035"/>
    </cofactor>
</comment>
<evidence type="ECO:0000256" key="9">
    <source>
        <dbReference type="SAM" id="MobiDB-lite"/>
    </source>
</evidence>
<evidence type="ECO:0000256" key="5">
    <source>
        <dbReference type="ARBA" id="ARBA00022723"/>
    </source>
</evidence>
<sequence>MTDQTDPRTSKPAASAQPANNRTPEPPAQAPQSQATAAQAPQSLAQRGNNRSHKPNNQAFRDFIASGWGPRPAGLPERSDSAEWAQRRRARLGALFAGERLVIPAGPLVTRNNDCDYRFRPFSAFAHLAGTGTDFEPDAVLVLDPLTVPGAEVPAGEPTHETVLYFRPRASRGSEEFYGDPRYGELWVGVRPSIAEVESRTGIRCAHIDTLPDALAKDAGPDAVQLRVMAQADPAVTALVASVRQAAGLLEATEESQLATTALDDALAEAASELRLCKDEWEVAQLQAAVDATKAGFDDLIRSIPRAKGHWRGERVLEGAFGAKAREEGNGLGYETIAAAGNHANTLHWICNDGPVRPGEMVLVDAGVEVDSLYTADVTRTIPVDGRFTAAQRRVYEAVLEAADASFARAATPGCRFRDLHAAAMEVLAARLEEWGMLPEGVTAADSLAADGQFHRRWMVHGTSHHLGLDVHDCAQARREMSMETLLLPGMVFTIEPGLYFREDDLLVPEELRGMAVRIEDDVVIRPDGRPEYLTAAIPRRPDEVEAWVSGLIEAKA</sequence>
<dbReference type="SUPFAM" id="SSF55920">
    <property type="entry name" value="Creatinase/aminopeptidase"/>
    <property type="match status" value="1"/>
</dbReference>
<evidence type="ECO:0000313" key="11">
    <source>
        <dbReference type="EMBL" id="SPT53077.1"/>
    </source>
</evidence>
<dbReference type="Proteomes" id="UP000250006">
    <property type="component" value="Unassembled WGS sequence"/>
</dbReference>
<dbReference type="SMART" id="SM01011">
    <property type="entry name" value="AMP_N"/>
    <property type="match status" value="1"/>
</dbReference>
<feature type="compositionally biased region" description="Low complexity" evidence="9">
    <location>
        <begin position="30"/>
        <end position="46"/>
    </location>
</feature>
<evidence type="ECO:0000256" key="6">
    <source>
        <dbReference type="ARBA" id="ARBA00022801"/>
    </source>
</evidence>
<keyword evidence="11" id="KW-0645">Protease</keyword>
<keyword evidence="11" id="KW-0031">Aminopeptidase</keyword>